<comment type="caution">
    <text evidence="1">The sequence shown here is derived from an EMBL/GenBank/DDBJ whole genome shotgun (WGS) entry which is preliminary data.</text>
</comment>
<accession>A0ABT3B788</accession>
<dbReference type="RefSeq" id="WP_263748965.1">
    <property type="nucleotide sequence ID" value="NZ_JAOWRF010000392.1"/>
</dbReference>
<sequence length="50" mass="5360">MKLPTPHTDVWCATNRGFFVAIADHVFVTLLATPAIAIAEGEIGCPTHIL</sequence>
<reference evidence="1 2" key="1">
    <citation type="submission" date="2022-10" db="EMBL/GenBank/DDBJ databases">
        <title>Identification of biosynthetic pathway for the production of the potent trypsin inhibitor radiosumin.</title>
        <authorList>
            <person name="Fewer D.P."/>
            <person name="Delbaje E."/>
            <person name="Ouyang X."/>
            <person name="Agostino P.D."/>
            <person name="Wahlsten M."/>
            <person name="Jokela J."/>
            <person name="Permi P."/>
            <person name="Haapaniemi E."/>
            <person name="Koistinen H."/>
        </authorList>
    </citation>
    <scope>NUCLEOTIDE SEQUENCE [LARGE SCALE GENOMIC DNA]</scope>
    <source>
        <strain evidence="1 2">NIES-515</strain>
    </source>
</reference>
<proteinExistence type="predicted"/>
<gene>
    <name evidence="1" type="ORF">OGM63_27745</name>
</gene>
<organism evidence="1 2">
    <name type="scientific">Plectonema radiosum NIES-515</name>
    <dbReference type="NCBI Taxonomy" id="2986073"/>
    <lineage>
        <taxon>Bacteria</taxon>
        <taxon>Bacillati</taxon>
        <taxon>Cyanobacteriota</taxon>
        <taxon>Cyanophyceae</taxon>
        <taxon>Oscillatoriophycideae</taxon>
        <taxon>Oscillatoriales</taxon>
        <taxon>Microcoleaceae</taxon>
        <taxon>Plectonema</taxon>
    </lineage>
</organism>
<dbReference type="Proteomes" id="UP001526143">
    <property type="component" value="Unassembled WGS sequence"/>
</dbReference>
<name>A0ABT3B788_9CYAN</name>
<evidence type="ECO:0008006" key="3">
    <source>
        <dbReference type="Google" id="ProtNLM"/>
    </source>
</evidence>
<dbReference type="EMBL" id="JAOWRF010000392">
    <property type="protein sequence ID" value="MCV3217259.1"/>
    <property type="molecule type" value="Genomic_DNA"/>
</dbReference>
<keyword evidence="2" id="KW-1185">Reference proteome</keyword>
<protein>
    <recommendedName>
        <fullName evidence="3">MFS transporter</fullName>
    </recommendedName>
</protein>
<evidence type="ECO:0000313" key="1">
    <source>
        <dbReference type="EMBL" id="MCV3217259.1"/>
    </source>
</evidence>
<evidence type="ECO:0000313" key="2">
    <source>
        <dbReference type="Proteomes" id="UP001526143"/>
    </source>
</evidence>